<dbReference type="EMBL" id="CHKL01000608">
    <property type="protein sequence ID" value="COX06121.1"/>
    <property type="molecule type" value="Genomic_DNA"/>
</dbReference>
<evidence type="ECO:0000313" key="4">
    <source>
        <dbReference type="EMBL" id="CFR79073.1"/>
    </source>
</evidence>
<dbReference type="Proteomes" id="UP000048948">
    <property type="component" value="Unassembled WGS sequence"/>
</dbReference>
<dbReference type="EMBL" id="CFOE01000050">
    <property type="protein sequence ID" value="CFE37028.1"/>
    <property type="molecule type" value="Genomic_DNA"/>
</dbReference>
<evidence type="ECO:0000313" key="7">
    <source>
        <dbReference type="EMBL" id="CNU19306.1"/>
    </source>
</evidence>
<evidence type="ECO:0000313" key="26">
    <source>
        <dbReference type="Proteomes" id="UP000189452"/>
    </source>
</evidence>
<dbReference type="EMBL" id="LWDQ01000001">
    <property type="protein sequence ID" value="OMH59739.1"/>
    <property type="molecule type" value="Genomic_DNA"/>
</dbReference>
<reference evidence="12 29" key="9">
    <citation type="submission" date="2021-03" db="EMBL/GenBank/DDBJ databases">
        <title>Whole Genome Sequencing of Mycobacterium tuberculosis clinical isolates from Arunachal Pradesh, India.</title>
        <authorList>
            <person name="Singh S."/>
            <person name="Mudliar S.R."/>
            <person name="Kulsum U."/>
            <person name="Rufai S.B."/>
            <person name="Singh P.K."/>
            <person name="Umpo M."/>
            <person name="Nyori M."/>
        </authorList>
    </citation>
    <scope>NUCLEOTIDE SEQUENCE [LARGE SCALE GENOMIC DNA]</scope>
    <source>
        <strain evidence="12 29">OMICS/BPL/0142/20/SP</strain>
    </source>
</reference>
<dbReference type="EMBL" id="CQQC01000041">
    <property type="protein sequence ID" value="CNU19306.1"/>
    <property type="molecule type" value="Genomic_DNA"/>
</dbReference>
<evidence type="ECO:0000259" key="1">
    <source>
        <dbReference type="Pfam" id="PF13827"/>
    </source>
</evidence>
<evidence type="ECO:0000313" key="20">
    <source>
        <dbReference type="Proteomes" id="UP000046680"/>
    </source>
</evidence>
<dbReference type="EMBL" id="COPH01000011">
    <property type="protein sequence ID" value="CLW05263.1"/>
    <property type="molecule type" value="Genomic_DNA"/>
</dbReference>
<evidence type="ECO:0000313" key="18">
    <source>
        <dbReference type="Proteomes" id="UP000044938"/>
    </source>
</evidence>
<evidence type="ECO:0000313" key="23">
    <source>
        <dbReference type="Proteomes" id="UP000048600"/>
    </source>
</evidence>
<dbReference type="EMBL" id="CGCX01000568">
    <property type="protein sequence ID" value="CFR79073.1"/>
    <property type="molecule type" value="Genomic_DNA"/>
</dbReference>
<reference evidence="13 26" key="6">
    <citation type="submission" date="2017-02" db="EMBL/GenBank/DDBJ databases">
        <title>Protein polymorphisms may explain contrasting epidemiological fitness of two variants of a multidrug-resistant Mycobacterium tuberculosis strain.</title>
        <authorList>
            <person name="Bigi M.M."/>
            <person name="Lopez B."/>
            <person name="Blanco F.C."/>
            <person name="Sasiain M.C."/>
            <person name="De La Barrera S."/>
            <person name="Ritacco V."/>
            <person name="Bigi F."/>
            <person name="Soria M.A."/>
        </authorList>
    </citation>
    <scope>NUCLEOTIDE SEQUENCE [LARGE SCALE GENOMIC DNA]</scope>
    <source>
        <strain evidence="13 26">6548</strain>
    </source>
</reference>
<protein>
    <submittedName>
        <fullName evidence="8">Conserved protein of uncharacterized function, possibly exported</fullName>
    </submittedName>
    <submittedName>
        <fullName evidence="12">DUF4189 domain-containing protein</fullName>
    </submittedName>
</protein>
<dbReference type="Proteomes" id="UP000048289">
    <property type="component" value="Unassembled WGS sequence"/>
</dbReference>
<dbReference type="Proteomes" id="UP000671119">
    <property type="component" value="Unassembled WGS sequence"/>
</dbReference>
<dbReference type="OMA" id="WIETWAC"/>
<dbReference type="Proteomes" id="UP000038802">
    <property type="component" value="Unassembled WGS sequence"/>
</dbReference>
<evidence type="ECO:0000313" key="24">
    <source>
        <dbReference type="Proteomes" id="UP000048948"/>
    </source>
</evidence>
<evidence type="ECO:0000313" key="14">
    <source>
        <dbReference type="EMBL" id="REQ52187.1"/>
    </source>
</evidence>
<dbReference type="Proteomes" id="UP000048600">
    <property type="component" value="Unassembled WGS sequence"/>
</dbReference>
<dbReference type="EMBL" id="CFOH01000106">
    <property type="protein sequence ID" value="CFE48051.1"/>
    <property type="molecule type" value="Genomic_DNA"/>
</dbReference>
<gene>
    <name evidence="13" type="ORF">A4S10_01910</name>
    <name evidence="15" type="ORF">DKC2_1918</name>
    <name evidence="14" type="ORF">DSJ38_10825</name>
    <name evidence="4" type="ORF">ERS007657_01716</name>
    <name evidence="7" type="ORF">ERS007661_00243</name>
    <name evidence="8" type="ORF">ERS007679_01431</name>
    <name evidence="2" type="ORF">ERS007681_00659</name>
    <name evidence="3" type="ORF">ERS007688_00955</name>
    <name evidence="10" type="ORF">ERS007703_03351</name>
    <name evidence="9" type="ORF">ERS007720_01413</name>
    <name evidence="11" type="ORF">ERS007741_03720</name>
    <name evidence="5" type="ORF">ERS027646_03033</name>
    <name evidence="6" type="ORF">ERS094118_01808</name>
    <name evidence="12" type="ORF">J8J21_07685</name>
</gene>
<reference evidence="10" key="2">
    <citation type="submission" date="2015-03" db="EMBL/GenBank/DDBJ databases">
        <authorList>
            <person name="Murphy D."/>
        </authorList>
    </citation>
    <scope>NUCLEOTIDE SEQUENCE [LARGE SCALE GENOMIC DNA]</scope>
    <source>
        <strain evidence="10">K00500041</strain>
    </source>
</reference>
<evidence type="ECO:0000313" key="27">
    <source>
        <dbReference type="Proteomes" id="UP000256381"/>
    </source>
</evidence>
<evidence type="ECO:0000313" key="22">
    <source>
        <dbReference type="Proteomes" id="UP000048289"/>
    </source>
</evidence>
<dbReference type="Proteomes" id="UP000050139">
    <property type="component" value="Unassembled WGS sequence"/>
</dbReference>
<evidence type="ECO:0000313" key="19">
    <source>
        <dbReference type="Proteomes" id="UP000045842"/>
    </source>
</evidence>
<evidence type="ECO:0000313" key="25">
    <source>
        <dbReference type="Proteomes" id="UP000050139"/>
    </source>
</evidence>
<feature type="domain" description="DUF4189" evidence="1">
    <location>
        <begin position="58"/>
        <end position="142"/>
    </location>
</feature>
<proteinExistence type="predicted"/>
<evidence type="ECO:0000313" key="10">
    <source>
        <dbReference type="EMBL" id="COW31007.1"/>
    </source>
</evidence>
<evidence type="ECO:0000313" key="17">
    <source>
        <dbReference type="Proteomes" id="UP000039217"/>
    </source>
</evidence>
<sequence length="143" mass="14981">MITNLRRRTAMAAAGLGAALGLGILLVPTVDAHLANGSMSEVMMSEIAGLPIPPIIHYGAIAYAPSGASGKAWHQRTPARAEQVALEKCGDKTCKVVSRFTRCGAVAYNGSKYQGGTGLTRRAAEDDAVNRLEGGRIVNWACN</sequence>
<dbReference type="Proteomes" id="UP000046680">
    <property type="component" value="Unassembled WGS sequence"/>
</dbReference>
<evidence type="ECO:0000313" key="13">
    <source>
        <dbReference type="EMBL" id="OMH59739.1"/>
    </source>
</evidence>
<reference evidence="14" key="7">
    <citation type="submission" date="2018-07" db="EMBL/GenBank/DDBJ databases">
        <authorList>
            <person name="Shah S."/>
            <person name="Brown T."/>
            <person name="Auld S."/>
            <person name="Bratton K."/>
            <person name="Narechania A."/>
            <person name="Mathema B."/>
            <person name="Gandhi N."/>
        </authorList>
    </citation>
    <scope>NUCLEOTIDE SEQUENCE</scope>
    <source>
        <strain evidence="14">32301_S10</strain>
    </source>
</reference>
<dbReference type="Proteomes" id="UP000044938">
    <property type="component" value="Unassembled WGS sequence"/>
</dbReference>
<evidence type="ECO:0000313" key="16">
    <source>
        <dbReference type="Proteomes" id="UP000038802"/>
    </source>
</evidence>
<reference evidence="13 26" key="4">
    <citation type="submission" date="2016-04" db="EMBL/GenBank/DDBJ databases">
        <authorList>
            <person name="Bigi M."/>
            <person name="Bigi F."/>
            <person name="Soria M.A."/>
        </authorList>
    </citation>
    <scope>NUCLEOTIDE SEQUENCE [LARGE SCALE GENOMIC DNA]</scope>
    <source>
        <strain evidence="13 26">6548</strain>
    </source>
</reference>
<dbReference type="InterPro" id="IPR025240">
    <property type="entry name" value="DUF4189"/>
</dbReference>
<reference evidence="6 25" key="1">
    <citation type="submission" date="2015-03" db="EMBL/GenBank/DDBJ databases">
        <authorList>
            <consortium name="Pathogen Informatics"/>
            <person name="Murphy D."/>
        </authorList>
    </citation>
    <scope>NUCLEOTIDE SEQUENCE [LARGE SCALE GENOMIC DNA]</scope>
    <source>
        <strain evidence="6 25">0268S</strain>
    </source>
</reference>
<evidence type="ECO:0000313" key="3">
    <source>
        <dbReference type="EMBL" id="CFE48051.1"/>
    </source>
</evidence>
<accession>A0A045KFJ0</accession>
<dbReference type="Proteomes" id="UP000045842">
    <property type="component" value="Unassembled WGS sequence"/>
</dbReference>
<evidence type="ECO:0000313" key="8">
    <source>
        <dbReference type="EMBL" id="COV25490.1"/>
    </source>
</evidence>
<dbReference type="STRING" id="115862.BBG46_09570"/>
<dbReference type="AlphaFoldDB" id="A0A045KFJ0"/>
<dbReference type="RefSeq" id="WP_003409199.1">
    <property type="nucleotide sequence ID" value="NZ_AP017901.1"/>
</dbReference>
<dbReference type="EMBL" id="CNGE01000643">
    <property type="protein sequence ID" value="CKT13281.1"/>
    <property type="molecule type" value="Genomic_DNA"/>
</dbReference>
<dbReference type="EMBL" id="CSAJ01000140">
    <property type="protein sequence ID" value="COW00900.1"/>
    <property type="molecule type" value="Genomic_DNA"/>
</dbReference>
<reference evidence="14 27" key="5">
    <citation type="journal article" date="2017" name="N. Engl. J. Med.">
        <title>Transmission of Extensively Drug-Resistant Tuberculosis in South Africa.</title>
        <authorList>
            <person name="Shah N.S."/>
            <person name="Auld S.C."/>
            <person name="Brust J.C."/>
            <person name="Mathema B."/>
            <person name="Ismail N."/>
            <person name="Moodley P."/>
            <person name="Mlisana K."/>
            <person name="Allana S."/>
            <person name="Campbell A."/>
            <person name="Mthiyane T."/>
            <person name="Morris N."/>
            <person name="Mpangase P."/>
            <person name="van der Meulen H."/>
            <person name="Omar S.V."/>
            <person name="Brown T.S."/>
            <person name="Narechania A."/>
            <person name="Shaskina E."/>
            <person name="Kapwata T."/>
            <person name="Kreiswirth B."/>
            <person name="Gandhi N.R."/>
        </authorList>
    </citation>
    <scope>NUCLEOTIDE SEQUENCE [LARGE SCALE GENOMIC DNA]</scope>
    <source>
        <strain evidence="14 27">32301_S10</strain>
    </source>
</reference>
<dbReference type="Pfam" id="PF13827">
    <property type="entry name" value="DUF4189"/>
    <property type="match status" value="1"/>
</dbReference>
<evidence type="ECO:0000313" key="15">
    <source>
        <dbReference type="EMBL" id="VCU50081.1"/>
    </source>
</evidence>
<dbReference type="EMBL" id="CSAD01000152">
    <property type="protein sequence ID" value="COV25490.1"/>
    <property type="molecule type" value="Genomic_DNA"/>
</dbReference>
<dbReference type="Proteomes" id="UP000039217">
    <property type="component" value="Unassembled WGS sequence"/>
</dbReference>
<evidence type="ECO:0000313" key="9">
    <source>
        <dbReference type="EMBL" id="COW00900.1"/>
    </source>
</evidence>
<organism evidence="8 19">
    <name type="scientific">Mycobacterium tuberculosis</name>
    <dbReference type="NCBI Taxonomy" id="1773"/>
    <lineage>
        <taxon>Bacteria</taxon>
        <taxon>Bacillati</taxon>
        <taxon>Actinomycetota</taxon>
        <taxon>Actinomycetes</taxon>
        <taxon>Mycobacteriales</taxon>
        <taxon>Mycobacteriaceae</taxon>
        <taxon>Mycobacterium</taxon>
        <taxon>Mycobacterium tuberculosis complex</taxon>
    </lineage>
</organism>
<dbReference type="Proteomes" id="UP000300237">
    <property type="component" value="Chromosome"/>
</dbReference>
<dbReference type="EMBL" id="QTBD01000146">
    <property type="protein sequence ID" value="REQ52187.1"/>
    <property type="molecule type" value="Genomic_DNA"/>
</dbReference>
<dbReference type="EMBL" id="JAGIZI010000009">
    <property type="protein sequence ID" value="MBP0683002.1"/>
    <property type="molecule type" value="Genomic_DNA"/>
</dbReference>
<dbReference type="Proteomes" id="UP000189452">
    <property type="component" value="Chromosome"/>
</dbReference>
<evidence type="ECO:0000313" key="21">
    <source>
        <dbReference type="Proteomes" id="UP000046947"/>
    </source>
</evidence>
<dbReference type="GeneID" id="45425788"/>
<evidence type="ECO:0000313" key="29">
    <source>
        <dbReference type="Proteomes" id="UP000671119"/>
    </source>
</evidence>
<dbReference type="SMR" id="A0A045KFJ0"/>
<evidence type="ECO:0000313" key="5">
    <source>
        <dbReference type="EMBL" id="CKT13281.1"/>
    </source>
</evidence>
<dbReference type="EMBL" id="LR027516">
    <property type="protein sequence ID" value="VCU50081.1"/>
    <property type="molecule type" value="Genomic_DNA"/>
</dbReference>
<dbReference type="PATRIC" id="fig|1773.206.peg.2008"/>
<evidence type="ECO:0000313" key="11">
    <source>
        <dbReference type="EMBL" id="COX06121.1"/>
    </source>
</evidence>
<name>A0A045KFJ0_MYCTX</name>
<dbReference type="Proteomes" id="UP000256381">
    <property type="component" value="Unassembled WGS sequence"/>
</dbReference>
<dbReference type="Proteomes" id="UP000046947">
    <property type="component" value="Unassembled WGS sequence"/>
</dbReference>
<evidence type="ECO:0000313" key="28">
    <source>
        <dbReference type="Proteomes" id="UP000300237"/>
    </source>
</evidence>
<evidence type="ECO:0000313" key="2">
    <source>
        <dbReference type="EMBL" id="CFE37028.1"/>
    </source>
</evidence>
<reference evidence="15 28" key="8">
    <citation type="submission" date="2018-08" db="EMBL/GenBank/DDBJ databases">
        <authorList>
            <person name="Fokvardsen B D."/>
            <person name="Norman A."/>
        </authorList>
    </citation>
    <scope>NUCLEOTIDE SEQUENCE [LARGE SCALE GENOMIC DNA]</scope>
    <source>
        <strain evidence="15 28">DKC2</strain>
    </source>
</reference>
<dbReference type="EMBL" id="CSAE01000446">
    <property type="protein sequence ID" value="COW31007.1"/>
    <property type="molecule type" value="Genomic_DNA"/>
</dbReference>
<evidence type="ECO:0000313" key="12">
    <source>
        <dbReference type="EMBL" id="MBP0683002.1"/>
    </source>
</evidence>
<reference evidence="16 17" key="3">
    <citation type="submission" date="2015-03" db="EMBL/GenBank/DDBJ databases">
        <authorList>
            <consortium name="Pathogen Informatics"/>
        </authorList>
    </citation>
    <scope>NUCLEOTIDE SEQUENCE [LARGE SCALE GENOMIC DNA]</scope>
    <source>
        <strain evidence="5 24">Bir 172</strain>
        <strain evidence="4 20">C09601061</strain>
        <strain evidence="7 17">D00501624</strain>
        <strain evidence="8 19">G09801536</strain>
        <strain evidence="2 22">G09901357</strain>
        <strain evidence="3 21">H09601792</strain>
        <strain evidence="16">K00500041</strain>
        <strain evidence="9 18">M09401471</strain>
        <strain evidence="11 23">P00601463</strain>
    </source>
</reference>
<evidence type="ECO:0000313" key="6">
    <source>
        <dbReference type="EMBL" id="CLW05263.1"/>
    </source>
</evidence>